<dbReference type="AlphaFoldDB" id="V6AQZ5"/>
<accession>V6AQZ5</accession>
<keyword evidence="2" id="KW-1185">Reference proteome</keyword>
<evidence type="ECO:0000313" key="2">
    <source>
        <dbReference type="Proteomes" id="UP000018159"/>
    </source>
</evidence>
<proteinExistence type="predicted"/>
<dbReference type="Proteomes" id="UP000018159">
    <property type="component" value="Unassembled WGS sequence"/>
</dbReference>
<dbReference type="GO" id="GO:0001522">
    <property type="term" value="P:pseudouridine synthesis"/>
    <property type="evidence" value="ECO:0007669"/>
    <property type="project" value="InterPro"/>
</dbReference>
<comment type="caution">
    <text evidence="1">The sequence shown here is derived from an EMBL/GenBank/DDBJ whole genome shotgun (WGS) entry which is preliminary data.</text>
</comment>
<dbReference type="OrthoDB" id="60264at2157"/>
<sequence length="87" mass="9888">MQEVGEIMHLASSGRVIIRLKRQLEEGNFVCDESGRRIAKVAELIGPVSNPYASAISLTNNIKKYVGTKVYFLDEPVIKQKNRKQRR</sequence>
<name>V6AQZ5_9ARCH</name>
<dbReference type="InterPro" id="IPR038664">
    <property type="entry name" value="Gar1/Naf1_Cbf5-bd_sf"/>
</dbReference>
<dbReference type="STRING" id="1407055.NITUZ_10033"/>
<gene>
    <name evidence="1" type="ORF">NITUZ_10033</name>
</gene>
<dbReference type="Gene3D" id="2.40.10.230">
    <property type="entry name" value="Probable tRNA pseudouridine synthase domain"/>
    <property type="match status" value="1"/>
</dbReference>
<reference evidence="1 2" key="1">
    <citation type="journal article" date="2013" name="PLoS ONE">
        <title>Enrichment and Genome Sequence of the Group I.1a Ammonia-Oxidizing Archaeon ?Ca. Nitrosotenuis uzonensis? Representing a Clade Globally.</title>
        <authorList>
            <person name="Lebedeva E.V."/>
            <person name="Hatzenpichler R."/>
            <person name="Pelletier E."/>
            <person name="Schuster N."/>
            <person name="Hauzmayer S."/>
            <person name="Bulaev A."/>
            <person name="Grigor'eva N.V."/>
            <person name="Galushko A."/>
            <person name="Schmid M."/>
            <person name="Palatinszky M."/>
            <person name="Le Paslier D."/>
            <person name="Daims H."/>
            <person name="Wagner M."/>
        </authorList>
    </citation>
    <scope>NUCLEOTIDE SEQUENCE [LARGE SCALE GENOMIC DNA]</scope>
    <source>
        <strain evidence="1 2">N4</strain>
    </source>
</reference>
<dbReference type="Pfam" id="PF04410">
    <property type="entry name" value="Gar1"/>
    <property type="match status" value="1"/>
</dbReference>
<dbReference type="InterPro" id="IPR009000">
    <property type="entry name" value="Transl_B-barrel_sf"/>
</dbReference>
<dbReference type="RefSeq" id="WP_081844804.1">
    <property type="nucleotide sequence ID" value="NZ_CBTY010000001.1"/>
</dbReference>
<protein>
    <recommendedName>
        <fullName evidence="3">H/ACA RNA-protein complex component Gar1</fullName>
    </recommendedName>
</protein>
<organism evidence="1 2">
    <name type="scientific">Candidatus Nitrosotenuis uzonensis</name>
    <dbReference type="NCBI Taxonomy" id="1407055"/>
    <lineage>
        <taxon>Archaea</taxon>
        <taxon>Nitrososphaerota</taxon>
        <taxon>Candidatus Nitrosotenuis</taxon>
    </lineage>
</organism>
<dbReference type="InterPro" id="IPR007504">
    <property type="entry name" value="H/ACA_rnp_Gar1/Naf1"/>
</dbReference>
<dbReference type="SUPFAM" id="SSF50447">
    <property type="entry name" value="Translation proteins"/>
    <property type="match status" value="1"/>
</dbReference>
<evidence type="ECO:0008006" key="3">
    <source>
        <dbReference type="Google" id="ProtNLM"/>
    </source>
</evidence>
<dbReference type="EMBL" id="CBTY010000001">
    <property type="protein sequence ID" value="CDI04838.1"/>
    <property type="molecule type" value="Genomic_DNA"/>
</dbReference>
<evidence type="ECO:0000313" key="1">
    <source>
        <dbReference type="EMBL" id="CDI04838.1"/>
    </source>
</evidence>
<dbReference type="GO" id="GO:0042254">
    <property type="term" value="P:ribosome biogenesis"/>
    <property type="evidence" value="ECO:0007669"/>
    <property type="project" value="InterPro"/>
</dbReference>